<dbReference type="STRING" id="2903.R1F8T9"/>
<organism evidence="3 4">
    <name type="scientific">Emiliania huxleyi (strain CCMP1516)</name>
    <dbReference type="NCBI Taxonomy" id="280463"/>
    <lineage>
        <taxon>Eukaryota</taxon>
        <taxon>Haptista</taxon>
        <taxon>Haptophyta</taxon>
        <taxon>Prymnesiophyceae</taxon>
        <taxon>Isochrysidales</taxon>
        <taxon>Noelaerhabdaceae</taxon>
        <taxon>Emiliania</taxon>
    </lineage>
</organism>
<evidence type="ECO:0000313" key="3">
    <source>
        <dbReference type="EnsemblProtists" id="EOD29664"/>
    </source>
</evidence>
<dbReference type="InterPro" id="IPR000742">
    <property type="entry name" value="EGF"/>
</dbReference>
<feature type="domain" description="EGF-like" evidence="2">
    <location>
        <begin position="276"/>
        <end position="287"/>
    </location>
</feature>
<dbReference type="HOGENOM" id="CLU_864933_0_0_1"/>
<dbReference type="GeneID" id="17274938"/>
<feature type="region of interest" description="Disordered" evidence="1">
    <location>
        <begin position="153"/>
        <end position="183"/>
    </location>
</feature>
<sequence>MEVRRSIALAAAALAASTAILALLASSRVESVGQRLTADATISPASPLPLRHEMWRGPASQGVRLPQPIATPSHAGATGTPRSLPPTTARTPRPLSSSPPPPPPPPPRPVARPPPPPPPPPVVRPRPETVGKGPPSASPLASTYLAHLRYMSKHDGSPRDTQPHTRTWLTEAGGARGTGEAGLASRDRELAKMLRSAGVLWDRSSLSRGSSAAYDCVGEPLKQRPLQRQPSLLSPTPQPGKCRCWGGYSGARCARPPRAYCPNDCHGRGECDLGFCACKPPYYGVDCSLAPPPPPASGLVPSRAAPLGWEEQGALRVPPAAL</sequence>
<evidence type="ECO:0000256" key="1">
    <source>
        <dbReference type="SAM" id="MobiDB-lite"/>
    </source>
</evidence>
<protein>
    <recommendedName>
        <fullName evidence="2">EGF-like domain-containing protein</fullName>
    </recommendedName>
</protein>
<dbReference type="PaxDb" id="2903-EOD29664"/>
<name>A0A0D3K1M9_EMIH1</name>
<dbReference type="Proteomes" id="UP000013827">
    <property type="component" value="Unassembled WGS sequence"/>
</dbReference>
<dbReference type="PROSITE" id="PS01186">
    <property type="entry name" value="EGF_2"/>
    <property type="match status" value="1"/>
</dbReference>
<feature type="compositionally biased region" description="Pro residues" evidence="1">
    <location>
        <begin position="97"/>
        <end position="124"/>
    </location>
</feature>
<feature type="compositionally biased region" description="Basic and acidic residues" evidence="1">
    <location>
        <begin position="153"/>
        <end position="163"/>
    </location>
</feature>
<dbReference type="Gene3D" id="2.10.25.10">
    <property type="entry name" value="Laminin"/>
    <property type="match status" value="1"/>
</dbReference>
<dbReference type="EnsemblProtists" id="EOD29664">
    <property type="protein sequence ID" value="EOD29664"/>
    <property type="gene ID" value="EMIHUDRAFT_468527"/>
</dbReference>
<proteinExistence type="predicted"/>
<keyword evidence="4" id="KW-1185">Reference proteome</keyword>
<feature type="compositionally biased region" description="Low complexity" evidence="1">
    <location>
        <begin position="80"/>
        <end position="96"/>
    </location>
</feature>
<feature type="region of interest" description="Disordered" evidence="1">
    <location>
        <begin position="60"/>
        <end position="140"/>
    </location>
</feature>
<dbReference type="KEGG" id="ehx:EMIHUDRAFT_468527"/>
<dbReference type="AlphaFoldDB" id="A0A0D3K1M9"/>
<evidence type="ECO:0000313" key="4">
    <source>
        <dbReference type="Proteomes" id="UP000013827"/>
    </source>
</evidence>
<evidence type="ECO:0000259" key="2">
    <source>
        <dbReference type="PROSITE" id="PS01186"/>
    </source>
</evidence>
<reference evidence="3" key="2">
    <citation type="submission" date="2024-10" db="UniProtKB">
        <authorList>
            <consortium name="EnsemblProtists"/>
        </authorList>
    </citation>
    <scope>IDENTIFICATION</scope>
</reference>
<dbReference type="RefSeq" id="XP_005782093.1">
    <property type="nucleotide sequence ID" value="XM_005782036.1"/>
</dbReference>
<reference evidence="4" key="1">
    <citation type="journal article" date="2013" name="Nature">
        <title>Pan genome of the phytoplankton Emiliania underpins its global distribution.</title>
        <authorList>
            <person name="Read B.A."/>
            <person name="Kegel J."/>
            <person name="Klute M.J."/>
            <person name="Kuo A."/>
            <person name="Lefebvre S.C."/>
            <person name="Maumus F."/>
            <person name="Mayer C."/>
            <person name="Miller J."/>
            <person name="Monier A."/>
            <person name="Salamov A."/>
            <person name="Young J."/>
            <person name="Aguilar M."/>
            <person name="Claverie J.M."/>
            <person name="Frickenhaus S."/>
            <person name="Gonzalez K."/>
            <person name="Herman E.K."/>
            <person name="Lin Y.C."/>
            <person name="Napier J."/>
            <person name="Ogata H."/>
            <person name="Sarno A.F."/>
            <person name="Shmutz J."/>
            <person name="Schroeder D."/>
            <person name="de Vargas C."/>
            <person name="Verret F."/>
            <person name="von Dassow P."/>
            <person name="Valentin K."/>
            <person name="Van de Peer Y."/>
            <person name="Wheeler G."/>
            <person name="Dacks J.B."/>
            <person name="Delwiche C.F."/>
            <person name="Dyhrman S.T."/>
            <person name="Glockner G."/>
            <person name="John U."/>
            <person name="Richards T."/>
            <person name="Worden A.Z."/>
            <person name="Zhang X."/>
            <person name="Grigoriev I.V."/>
            <person name="Allen A.E."/>
            <person name="Bidle K."/>
            <person name="Borodovsky M."/>
            <person name="Bowler C."/>
            <person name="Brownlee C."/>
            <person name="Cock J.M."/>
            <person name="Elias M."/>
            <person name="Gladyshev V.N."/>
            <person name="Groth M."/>
            <person name="Guda C."/>
            <person name="Hadaegh A."/>
            <person name="Iglesias-Rodriguez M.D."/>
            <person name="Jenkins J."/>
            <person name="Jones B.M."/>
            <person name="Lawson T."/>
            <person name="Leese F."/>
            <person name="Lindquist E."/>
            <person name="Lobanov A."/>
            <person name="Lomsadze A."/>
            <person name="Malik S.B."/>
            <person name="Marsh M.E."/>
            <person name="Mackinder L."/>
            <person name="Mock T."/>
            <person name="Mueller-Roeber B."/>
            <person name="Pagarete A."/>
            <person name="Parker M."/>
            <person name="Probert I."/>
            <person name="Quesneville H."/>
            <person name="Raines C."/>
            <person name="Rensing S.A."/>
            <person name="Riano-Pachon D.M."/>
            <person name="Richier S."/>
            <person name="Rokitta S."/>
            <person name="Shiraiwa Y."/>
            <person name="Soanes D.M."/>
            <person name="van der Giezen M."/>
            <person name="Wahlund T.M."/>
            <person name="Williams B."/>
            <person name="Wilson W."/>
            <person name="Wolfe G."/>
            <person name="Wurch L.L."/>
        </authorList>
    </citation>
    <scope>NUCLEOTIDE SEQUENCE</scope>
</reference>
<accession>A0A0D3K1M9</accession>